<dbReference type="InParanoid" id="S8FPU5"/>
<evidence type="ECO:0000313" key="1">
    <source>
        <dbReference type="EMBL" id="EPT00320.1"/>
    </source>
</evidence>
<accession>S8FPU5</accession>
<name>S8FPU5_FOMSC</name>
<gene>
    <name evidence="1" type="ORF">FOMPIDRAFT_1016619</name>
</gene>
<organism evidence="1 2">
    <name type="scientific">Fomitopsis schrenkii</name>
    <name type="common">Brown rot fungus</name>
    <dbReference type="NCBI Taxonomy" id="2126942"/>
    <lineage>
        <taxon>Eukaryota</taxon>
        <taxon>Fungi</taxon>
        <taxon>Dikarya</taxon>
        <taxon>Basidiomycota</taxon>
        <taxon>Agaricomycotina</taxon>
        <taxon>Agaricomycetes</taxon>
        <taxon>Polyporales</taxon>
        <taxon>Fomitopsis</taxon>
    </lineage>
</organism>
<keyword evidence="2" id="KW-1185">Reference proteome</keyword>
<dbReference type="Proteomes" id="UP000015241">
    <property type="component" value="Unassembled WGS sequence"/>
</dbReference>
<dbReference type="AlphaFoldDB" id="S8FPU5"/>
<evidence type="ECO:0000313" key="2">
    <source>
        <dbReference type="Proteomes" id="UP000015241"/>
    </source>
</evidence>
<dbReference type="EMBL" id="KE504150">
    <property type="protein sequence ID" value="EPT00320.1"/>
    <property type="molecule type" value="Genomic_DNA"/>
</dbReference>
<sequence>MKISPNPELTALLQSMPDVEHLNVFLHEAVDEEMAIDLLWHSLPALQTVHIAKNYNGELPSTWIPIPTLHAAIDQVANGGERIRKLTCSSISSIPGARPFYGLGWEPGDVVVGDSRFRVMDFVDDLVLDCMNCDKELLDQPKLQCWDRRETVF</sequence>
<dbReference type="OrthoDB" id="2809606at2759"/>
<proteinExistence type="predicted"/>
<reference evidence="1 2" key="1">
    <citation type="journal article" date="2012" name="Science">
        <title>The Paleozoic origin of enzymatic lignin decomposition reconstructed from 31 fungal genomes.</title>
        <authorList>
            <person name="Floudas D."/>
            <person name="Binder M."/>
            <person name="Riley R."/>
            <person name="Barry K."/>
            <person name="Blanchette R.A."/>
            <person name="Henrissat B."/>
            <person name="Martinez A.T."/>
            <person name="Otillar R."/>
            <person name="Spatafora J.W."/>
            <person name="Yadav J.S."/>
            <person name="Aerts A."/>
            <person name="Benoit I."/>
            <person name="Boyd A."/>
            <person name="Carlson A."/>
            <person name="Copeland A."/>
            <person name="Coutinho P.M."/>
            <person name="de Vries R.P."/>
            <person name="Ferreira P."/>
            <person name="Findley K."/>
            <person name="Foster B."/>
            <person name="Gaskell J."/>
            <person name="Glotzer D."/>
            <person name="Gorecki P."/>
            <person name="Heitman J."/>
            <person name="Hesse C."/>
            <person name="Hori C."/>
            <person name="Igarashi K."/>
            <person name="Jurgens J.A."/>
            <person name="Kallen N."/>
            <person name="Kersten P."/>
            <person name="Kohler A."/>
            <person name="Kuees U."/>
            <person name="Kumar T.K.A."/>
            <person name="Kuo A."/>
            <person name="LaButti K."/>
            <person name="Larrondo L.F."/>
            <person name="Lindquist E."/>
            <person name="Ling A."/>
            <person name="Lombard V."/>
            <person name="Lucas S."/>
            <person name="Lundell T."/>
            <person name="Martin R."/>
            <person name="McLaughlin D.J."/>
            <person name="Morgenstern I."/>
            <person name="Morin E."/>
            <person name="Murat C."/>
            <person name="Nagy L.G."/>
            <person name="Nolan M."/>
            <person name="Ohm R.A."/>
            <person name="Patyshakuliyeva A."/>
            <person name="Rokas A."/>
            <person name="Ruiz-Duenas F.J."/>
            <person name="Sabat G."/>
            <person name="Salamov A."/>
            <person name="Samejima M."/>
            <person name="Schmutz J."/>
            <person name="Slot J.C."/>
            <person name="St John F."/>
            <person name="Stenlid J."/>
            <person name="Sun H."/>
            <person name="Sun S."/>
            <person name="Syed K."/>
            <person name="Tsang A."/>
            <person name="Wiebenga A."/>
            <person name="Young D."/>
            <person name="Pisabarro A."/>
            <person name="Eastwood D.C."/>
            <person name="Martin F."/>
            <person name="Cullen D."/>
            <person name="Grigoriev I.V."/>
            <person name="Hibbett D.S."/>
        </authorList>
    </citation>
    <scope>NUCLEOTIDE SEQUENCE</scope>
    <source>
        <strain evidence="2">FP-58527</strain>
    </source>
</reference>
<protein>
    <submittedName>
        <fullName evidence="1">Uncharacterized protein</fullName>
    </submittedName>
</protein>
<dbReference type="HOGENOM" id="CLU_1722410_0_0_1"/>